<keyword evidence="3 6" id="KW-0812">Transmembrane</keyword>
<feature type="transmembrane region" description="Helical" evidence="6">
    <location>
        <begin position="722"/>
        <end position="742"/>
    </location>
</feature>
<evidence type="ECO:0000256" key="6">
    <source>
        <dbReference type="SAM" id="Phobius"/>
    </source>
</evidence>
<feature type="transmembrane region" description="Helical" evidence="6">
    <location>
        <begin position="363"/>
        <end position="385"/>
    </location>
</feature>
<dbReference type="PANTHER" id="PTHR30287:SF2">
    <property type="entry name" value="BLL1001 PROTEIN"/>
    <property type="match status" value="1"/>
</dbReference>
<feature type="transmembrane region" description="Helical" evidence="6">
    <location>
        <begin position="763"/>
        <end position="791"/>
    </location>
</feature>
<comment type="subcellular location">
    <subcellularLocation>
        <location evidence="1">Cell membrane</location>
        <topology evidence="1">Multi-pass membrane protein</topology>
    </subcellularLocation>
</comment>
<evidence type="ECO:0000259" key="7">
    <source>
        <dbReference type="Pfam" id="PF02687"/>
    </source>
</evidence>
<name>C0QDT2_DESAH</name>
<feature type="domain" description="MacB-like periplasmic core" evidence="8">
    <location>
        <begin position="21"/>
        <end position="230"/>
    </location>
</feature>
<evidence type="ECO:0000256" key="2">
    <source>
        <dbReference type="ARBA" id="ARBA00022475"/>
    </source>
</evidence>
<dbReference type="OrthoDB" id="9780560at2"/>
<organism evidence="9 10">
    <name type="scientific">Desulforapulum autotrophicum (strain ATCC 43914 / DSM 3382 / VKM B-1955 / HRM2)</name>
    <name type="common">Desulfobacterium autotrophicum</name>
    <dbReference type="NCBI Taxonomy" id="177437"/>
    <lineage>
        <taxon>Bacteria</taxon>
        <taxon>Pseudomonadati</taxon>
        <taxon>Thermodesulfobacteriota</taxon>
        <taxon>Desulfobacteria</taxon>
        <taxon>Desulfobacterales</taxon>
        <taxon>Desulfobacteraceae</taxon>
        <taxon>Desulforapulum</taxon>
    </lineage>
</organism>
<keyword evidence="2" id="KW-1003">Cell membrane</keyword>
<feature type="transmembrane region" description="Helical" evidence="6">
    <location>
        <begin position="430"/>
        <end position="454"/>
    </location>
</feature>
<dbReference type="PANTHER" id="PTHR30287">
    <property type="entry name" value="MEMBRANE COMPONENT OF PREDICTED ABC SUPERFAMILY METABOLITE UPTAKE TRANSPORTER"/>
    <property type="match status" value="1"/>
</dbReference>
<sequence>MIISPMIKIWFRQVRRHILRTILLVFGIALGVSGVVAIDIAKTSVSKSFELSTTALTSRSTHQIMGNNFKIPQSLFTQLRTDLGIHRSAPVITSPVSVKELNNTSLMLMGIDPFSEMDFRNFSIRTTPGVGEKSLAGLLDPSPGILLSQVFAARYGLSPGDPLTLTFGTRQARVLISGLLDSDDAGTNAVFEGLILADISLAQEILGFQDSISRIDLILSDETMATKVRSLLPQGTVLVETGRQNQVIRRLSKSFETSLTAFSMLALFMGIFLIYNAVSFSIAQRQKLNGTLRALGATRVDIFYAVMVEVMAYALIGSFIGVYLGILLGKAAVLAVCSTVSDMYFVLTVSKTHIAGATLLKGVLAGIISAVTAAFFPALTAAGTLPITLMHRSSAESALKRHIPQLTILGCLIICAAVLTLMGFNVRPGYDFGCVFLIFLGAALLSPMVILLMVRAMEITAKPSAGILTKMALRNIVRSLSRTSVLIASLMVVTSVYIGIDIMTGSFRLSIIDWVDGHIGGDIHVSSSDHLNRSLRPALLEEIQALPSVSAVSAYNLHRIFSRTSGEVHIFSYLSDFSKKKWTWTDSGQEKIDSLLEQGWIVVSEIFAQRNQIQPARGVTVVLETVDGPKSFKIAGIFRDFFMGGGRIIVNRESMQRFWNHEDITAMQVFLKPNQPIEPVMSSIRLFEPEDSRLKVVSGASIKQNILGVFDRTFVITSALQILTAIVALTGILNSVMALLLERTRELGVLRACGAERYQMGKLLLLECGLSGLISGIMALPLGLCLAWMLIHIVNERSFGWTYDMVISPGVFVQAVSLACLAAVVAGIFPAVRAGRTDIGNALRME</sequence>
<evidence type="ECO:0000256" key="3">
    <source>
        <dbReference type="ARBA" id="ARBA00022692"/>
    </source>
</evidence>
<evidence type="ECO:0000313" key="10">
    <source>
        <dbReference type="Proteomes" id="UP000000442"/>
    </source>
</evidence>
<proteinExistence type="predicted"/>
<dbReference type="InterPro" id="IPR025857">
    <property type="entry name" value="MacB_PCD"/>
</dbReference>
<evidence type="ECO:0000256" key="5">
    <source>
        <dbReference type="ARBA" id="ARBA00023136"/>
    </source>
</evidence>
<dbReference type="eggNOG" id="COG0577">
    <property type="taxonomic scope" value="Bacteria"/>
</dbReference>
<feature type="transmembrane region" description="Helical" evidence="6">
    <location>
        <begin position="302"/>
        <end position="326"/>
    </location>
</feature>
<dbReference type="Pfam" id="PF12704">
    <property type="entry name" value="MacB_PCD"/>
    <property type="match status" value="1"/>
</dbReference>
<evidence type="ECO:0000256" key="1">
    <source>
        <dbReference type="ARBA" id="ARBA00004651"/>
    </source>
</evidence>
<dbReference type="AlphaFoldDB" id="C0QDT2"/>
<dbReference type="InterPro" id="IPR003838">
    <property type="entry name" value="ABC3_permease_C"/>
</dbReference>
<gene>
    <name evidence="9" type="ordered locus">HRM2_42970</name>
</gene>
<feature type="transmembrane region" description="Helical" evidence="6">
    <location>
        <begin position="480"/>
        <end position="500"/>
    </location>
</feature>
<dbReference type="GO" id="GO:0005886">
    <property type="term" value="C:plasma membrane"/>
    <property type="evidence" value="ECO:0007669"/>
    <property type="project" value="UniProtKB-SubCell"/>
</dbReference>
<evidence type="ECO:0000256" key="4">
    <source>
        <dbReference type="ARBA" id="ARBA00022989"/>
    </source>
</evidence>
<dbReference type="STRING" id="177437.HRM2_42970"/>
<keyword evidence="5 6" id="KW-0472">Membrane</keyword>
<dbReference type="HOGENOM" id="CLU_012341_0_0_7"/>
<accession>C0QDT2</accession>
<feature type="transmembrane region" description="Helical" evidence="6">
    <location>
        <begin position="811"/>
        <end position="832"/>
    </location>
</feature>
<keyword evidence="4 6" id="KW-1133">Transmembrane helix</keyword>
<protein>
    <submittedName>
        <fullName evidence="9">ABC-type transport system, permease component</fullName>
    </submittedName>
</protein>
<dbReference type="EMBL" id="CP001087">
    <property type="protein sequence ID" value="ACN17353.1"/>
    <property type="molecule type" value="Genomic_DNA"/>
</dbReference>
<dbReference type="Pfam" id="PF02687">
    <property type="entry name" value="FtsX"/>
    <property type="match status" value="2"/>
</dbReference>
<dbReference type="InterPro" id="IPR038766">
    <property type="entry name" value="Membrane_comp_ABC_pdt"/>
</dbReference>
<evidence type="ECO:0000259" key="8">
    <source>
        <dbReference type="Pfam" id="PF12704"/>
    </source>
</evidence>
<reference evidence="9 10" key="1">
    <citation type="journal article" date="2009" name="Environ. Microbiol.">
        <title>Genome sequence of Desulfobacterium autotrophicum HRM2, a marine sulfate reducer oxidizing organic carbon completely to carbon dioxide.</title>
        <authorList>
            <person name="Strittmatter A.W."/>
            <person name="Liesegang H."/>
            <person name="Rabus R."/>
            <person name="Decker I."/>
            <person name="Amann J."/>
            <person name="Andres S."/>
            <person name="Henne A."/>
            <person name="Fricke W.F."/>
            <person name="Martinez-Arias R."/>
            <person name="Bartels D."/>
            <person name="Goesmann A."/>
            <person name="Krause L."/>
            <person name="Puehler A."/>
            <person name="Klenk H.P."/>
            <person name="Richter M."/>
            <person name="Schuler M."/>
            <person name="Gloeckner F.O."/>
            <person name="Meyerdierks A."/>
            <person name="Gottschalk G."/>
            <person name="Amann R."/>
        </authorList>
    </citation>
    <scope>NUCLEOTIDE SEQUENCE [LARGE SCALE GENOMIC DNA]</scope>
    <source>
        <strain evidence="10">ATCC 43914 / DSM 3382 / HRM2</strain>
    </source>
</reference>
<feature type="transmembrane region" description="Helical" evidence="6">
    <location>
        <begin position="406"/>
        <end position="424"/>
    </location>
</feature>
<dbReference type="KEGG" id="dat:HRM2_42970"/>
<feature type="transmembrane region" description="Helical" evidence="6">
    <location>
        <begin position="259"/>
        <end position="282"/>
    </location>
</feature>
<dbReference type="Proteomes" id="UP000000442">
    <property type="component" value="Chromosome"/>
</dbReference>
<feature type="domain" description="ABC3 transporter permease C-terminal" evidence="7">
    <location>
        <begin position="722"/>
        <end position="838"/>
    </location>
</feature>
<feature type="domain" description="ABC3 transporter permease C-terminal" evidence="7">
    <location>
        <begin position="261"/>
        <end position="383"/>
    </location>
</feature>
<evidence type="ECO:0000313" key="9">
    <source>
        <dbReference type="EMBL" id="ACN17353.1"/>
    </source>
</evidence>
<keyword evidence="10" id="KW-1185">Reference proteome</keyword>